<dbReference type="InterPro" id="IPR057011">
    <property type="entry name" value="ULT1/2_SAND"/>
</dbReference>
<dbReference type="Proteomes" id="UP001497480">
    <property type="component" value="Unassembled WGS sequence"/>
</dbReference>
<dbReference type="GO" id="GO:0005829">
    <property type="term" value="C:cytosol"/>
    <property type="evidence" value="ECO:0007669"/>
    <property type="project" value="TreeGrafter"/>
</dbReference>
<dbReference type="Pfam" id="PF23292">
    <property type="entry name" value="SAND_ULT1"/>
    <property type="match status" value="2"/>
</dbReference>
<feature type="domain" description="ULTRAPETALA1/2 zinc finger" evidence="2">
    <location>
        <begin position="137"/>
        <end position="186"/>
    </location>
</feature>
<sequence length="280" mass="32654">MKIKGAINESDDGTWKRRKLAVFEDGGVITFNEEDLKNIRGYERGVNYVEVLCGCTNKKYGDFIGKLRIDDKVNVTLVEFEKHAGIQSNGKWKSNIWIHTEEEDRVPLWRTPLFKYYTHLANVPNWIDAANRKRTCHRDEFIRCCSCQKKRRFRLRTRQQIGQYHAALNNNVWKCSDWPYQKTMVDSSMLLWDLFQYVSEPVGDALELQVVKAAQLVIVEAASCAALRTVLAKNAEISCFLQNLRLYLLEYICYPIICVIQCVTGCDFLRKNTFKLRVYL</sequence>
<name>A0AAV1YIE3_LUPLU</name>
<evidence type="ECO:0000259" key="1">
    <source>
        <dbReference type="Pfam" id="PF23292"/>
    </source>
</evidence>
<comment type="caution">
    <text evidence="4">The sequence shown here is derived from an EMBL/GenBank/DDBJ whole genome shotgun (WGS) entry which is preliminary data.</text>
</comment>
<dbReference type="AlphaFoldDB" id="A0AAV1YIE3"/>
<evidence type="ECO:0000313" key="3">
    <source>
        <dbReference type="EMBL" id="CAL0333781.1"/>
    </source>
</evidence>
<dbReference type="EMBL" id="CAXHTB010000025">
    <property type="protein sequence ID" value="CAL0333781.1"/>
    <property type="molecule type" value="Genomic_DNA"/>
</dbReference>
<protein>
    <submittedName>
        <fullName evidence="4">Uncharacterized protein</fullName>
    </submittedName>
</protein>
<organism evidence="4 5">
    <name type="scientific">Lupinus luteus</name>
    <name type="common">European yellow lupine</name>
    <dbReference type="NCBI Taxonomy" id="3873"/>
    <lineage>
        <taxon>Eukaryota</taxon>
        <taxon>Viridiplantae</taxon>
        <taxon>Streptophyta</taxon>
        <taxon>Embryophyta</taxon>
        <taxon>Tracheophyta</taxon>
        <taxon>Spermatophyta</taxon>
        <taxon>Magnoliopsida</taxon>
        <taxon>eudicotyledons</taxon>
        <taxon>Gunneridae</taxon>
        <taxon>Pentapetalae</taxon>
        <taxon>rosids</taxon>
        <taxon>fabids</taxon>
        <taxon>Fabales</taxon>
        <taxon>Fabaceae</taxon>
        <taxon>Papilionoideae</taxon>
        <taxon>50 kb inversion clade</taxon>
        <taxon>genistoids sensu lato</taxon>
        <taxon>core genistoids</taxon>
        <taxon>Genisteae</taxon>
        <taxon>Lupinus</taxon>
    </lineage>
</organism>
<gene>
    <name evidence="3" type="ORF">LLUT_LOCUS34841</name>
    <name evidence="4" type="ORF">LLUT_LOCUS34842</name>
</gene>
<evidence type="ECO:0000313" key="5">
    <source>
        <dbReference type="Proteomes" id="UP001497480"/>
    </source>
</evidence>
<dbReference type="GO" id="GO:0005634">
    <property type="term" value="C:nucleus"/>
    <property type="evidence" value="ECO:0007669"/>
    <property type="project" value="TreeGrafter"/>
</dbReference>
<reference evidence="4 5" key="1">
    <citation type="submission" date="2024-03" db="EMBL/GenBank/DDBJ databases">
        <authorList>
            <person name="Martinez-Hernandez J."/>
        </authorList>
    </citation>
    <scope>NUCLEOTIDE SEQUENCE [LARGE SCALE GENOMIC DNA]</scope>
</reference>
<feature type="domain" description="ULTRAPETALA1/2 SAND" evidence="1">
    <location>
        <begin position="72"/>
        <end position="117"/>
    </location>
</feature>
<dbReference type="InterPro" id="IPR020533">
    <property type="entry name" value="Developmental_reg_ULTRAPETALA"/>
</dbReference>
<dbReference type="Pfam" id="PF23293">
    <property type="entry name" value="zf_ULT1"/>
    <property type="match status" value="1"/>
</dbReference>
<evidence type="ECO:0000313" key="4">
    <source>
        <dbReference type="EMBL" id="CAL0333782.1"/>
    </source>
</evidence>
<accession>A0AAV1YIE3</accession>
<proteinExistence type="predicted"/>
<dbReference type="EMBL" id="CAXHTB010000025">
    <property type="protein sequence ID" value="CAL0333782.1"/>
    <property type="molecule type" value="Genomic_DNA"/>
</dbReference>
<feature type="domain" description="ULTRAPETALA1/2 SAND" evidence="1">
    <location>
        <begin position="39"/>
        <end position="71"/>
    </location>
</feature>
<dbReference type="PANTHER" id="PTHR34053">
    <property type="entry name" value="PROTEIN ULTRAPETALA 1"/>
    <property type="match status" value="1"/>
</dbReference>
<keyword evidence="5" id="KW-1185">Reference proteome</keyword>
<dbReference type="InterPro" id="IPR057012">
    <property type="entry name" value="ULT1/2_Znf"/>
</dbReference>
<dbReference type="PANTHER" id="PTHR34053:SF2">
    <property type="entry name" value="SAND DOMAIN-CONTAINING PROTEIN"/>
    <property type="match status" value="1"/>
</dbReference>
<evidence type="ECO:0000259" key="2">
    <source>
        <dbReference type="Pfam" id="PF23293"/>
    </source>
</evidence>